<gene>
    <name evidence="3" type="ORF">Q0590_30265</name>
</gene>
<evidence type="ECO:0000313" key="4">
    <source>
        <dbReference type="Proteomes" id="UP001168528"/>
    </source>
</evidence>
<feature type="coiled-coil region" evidence="1">
    <location>
        <begin position="720"/>
        <end position="775"/>
    </location>
</feature>
<dbReference type="InterPro" id="IPR038729">
    <property type="entry name" value="Rad50/SbcC_AAA"/>
</dbReference>
<accession>A0ABT8RIU3</accession>
<sequence length="1217" mass="141205">MKILSVRLKNINSLKGEHYIAFNKSPFADSGLFAITGPTGAGKSSILDAITLALYGWAPRFNRDSPFEIMSYHTSDCLAEVEFSVKEKVYRSKWSIHRSRGKIDGEIQQPKMELIDVVADVILESKKTEVINKVTEITGLDYFRFLRSVMLAQGDFAAFLKADEKTRGELLEKITGTAIYTQLSKKAFEKQKEKKQRLEQLETQLDNAKLLTPEQIEQYKQQILANKEAITALNQEMERLTLQMQWLETMETLRKKTVQLKFELEQAQKVKSTYTHDFERYHTHLQTIPLQPLYREVTLLESNARKLEEEVLHLSKSLPHLASQKEEKQKLLQTSQLQLKKAKNEWENTLPLLEQANDLDKELVNLQEQFKKQKNEYLQGCNDLQILQQKSAQCQHIFEELLLKQQQIQAYIQNHAQDACLEKELGLLEQNIQALYTAANEIQEKSTELATIQQQQKTFSEELAHLETEVSQLLKSVKWKEGQLKELDKDISLLLDKTDPEELEKKSQQLVQEYIHRQNQLMYAKEYVQKYDKLLLLQQEIPVNEKLFTEQTATLRLLKEKESQAQAHLETLQKLYETESLILNYEAARTQLIPGDACPLCGSLDHPFVSNNHPIEINQTQWQRDKQKTLLEQLRKQVEEAARELNITEINRLTYQKDLKNISLEVANLEKLYEAINQQLHEENQIQNLQVLGQKLSDNTAEQQRLQQVLASYKDKVKIRTQFKEQYDQLQVTLQQLDKRQQELSIHFSNSEENLQRARQAIDKISESRQAQQTRLAKMLSAYHTDIPSETLYDSWLLTLKTRSVAYQQRLQEEKEITEKIYQVKLELEKVNTLITKTEQELFKQKIDLDVLESHGRKIREERRQLFGDKHVLQEKERLSGLIKQYETQLKDDEQALSQQHEQLSIKKQQLQDKELTLQQNHTVLVQQQAKFQEELHQYGFTDILHFTASILDRSTEVQIKNQKEAIEERINGLKGAYAQTERELKDQGAKELTEAGLEELKETFSTLQHEKENLISQTARTEQSLQENEHLVAIHQTIVQDIDKFRKEFNRWKILSDMIGSATGAEFNIFAQGLTLARLVFLANRYLEKLNPRYHIRRKPHTDLDLEIIDRYQADNIRSMKTLSGGETFLVSLALALGLSDLAGNKTRIDSLFIDEGFGTLDPQALDVAITTLENLQATGKMIGIISHVDALKERITTQIQVTKQSSGVSKIEIIS</sequence>
<reference evidence="3" key="1">
    <citation type="submission" date="2023-07" db="EMBL/GenBank/DDBJ databases">
        <title>The genome sequence of Rhodocytophaga aerolata KACC 12507.</title>
        <authorList>
            <person name="Zhang X."/>
        </authorList>
    </citation>
    <scope>NUCLEOTIDE SEQUENCE</scope>
    <source>
        <strain evidence="3">KACC 12507</strain>
    </source>
</reference>
<feature type="domain" description="Rad50/SbcC-type AAA" evidence="2">
    <location>
        <begin position="5"/>
        <end position="207"/>
    </location>
</feature>
<feature type="coiled-coil region" evidence="1">
    <location>
        <begin position="964"/>
        <end position="1018"/>
    </location>
</feature>
<feature type="coiled-coil region" evidence="1">
    <location>
        <begin position="425"/>
        <end position="469"/>
    </location>
</feature>
<evidence type="ECO:0000256" key="1">
    <source>
        <dbReference type="SAM" id="Coils"/>
    </source>
</evidence>
<proteinExistence type="predicted"/>
<dbReference type="EMBL" id="JAUKPO010000033">
    <property type="protein sequence ID" value="MDO1450597.1"/>
    <property type="molecule type" value="Genomic_DNA"/>
</dbReference>
<dbReference type="PANTHER" id="PTHR32114">
    <property type="entry name" value="ABC TRANSPORTER ABCH.3"/>
    <property type="match status" value="1"/>
</dbReference>
<evidence type="ECO:0000259" key="2">
    <source>
        <dbReference type="Pfam" id="PF13476"/>
    </source>
</evidence>
<feature type="coiled-coil region" evidence="1">
    <location>
        <begin position="184"/>
        <end position="376"/>
    </location>
</feature>
<organism evidence="3 4">
    <name type="scientific">Rhodocytophaga aerolata</name>
    <dbReference type="NCBI Taxonomy" id="455078"/>
    <lineage>
        <taxon>Bacteria</taxon>
        <taxon>Pseudomonadati</taxon>
        <taxon>Bacteroidota</taxon>
        <taxon>Cytophagia</taxon>
        <taxon>Cytophagales</taxon>
        <taxon>Rhodocytophagaceae</taxon>
        <taxon>Rhodocytophaga</taxon>
    </lineage>
</organism>
<dbReference type="Proteomes" id="UP001168528">
    <property type="component" value="Unassembled WGS sequence"/>
</dbReference>
<dbReference type="RefSeq" id="WP_302041398.1">
    <property type="nucleotide sequence ID" value="NZ_JAUKPO010000033.1"/>
</dbReference>
<protein>
    <submittedName>
        <fullName evidence="3">AAA family ATPase</fullName>
    </submittedName>
</protein>
<dbReference type="Pfam" id="PF13476">
    <property type="entry name" value="AAA_23"/>
    <property type="match status" value="1"/>
</dbReference>
<dbReference type="InterPro" id="IPR027417">
    <property type="entry name" value="P-loop_NTPase"/>
</dbReference>
<feature type="coiled-coil region" evidence="1">
    <location>
        <begin position="617"/>
        <end position="686"/>
    </location>
</feature>
<dbReference type="Gene3D" id="3.40.50.300">
    <property type="entry name" value="P-loop containing nucleotide triphosphate hydrolases"/>
    <property type="match status" value="2"/>
</dbReference>
<keyword evidence="1" id="KW-0175">Coiled coil</keyword>
<name>A0ABT8RIU3_9BACT</name>
<comment type="caution">
    <text evidence="3">The sequence shown here is derived from an EMBL/GenBank/DDBJ whole genome shotgun (WGS) entry which is preliminary data.</text>
</comment>
<dbReference type="PANTHER" id="PTHR32114:SF2">
    <property type="entry name" value="ABC TRANSPORTER ABCH.3"/>
    <property type="match status" value="1"/>
</dbReference>
<feature type="coiled-coil region" evidence="1">
    <location>
        <begin position="876"/>
        <end position="921"/>
    </location>
</feature>
<keyword evidence="4" id="KW-1185">Reference proteome</keyword>
<evidence type="ECO:0000313" key="3">
    <source>
        <dbReference type="EMBL" id="MDO1450597.1"/>
    </source>
</evidence>
<dbReference type="SUPFAM" id="SSF52540">
    <property type="entry name" value="P-loop containing nucleoside triphosphate hydrolases"/>
    <property type="match status" value="2"/>
</dbReference>
<dbReference type="Pfam" id="PF13558">
    <property type="entry name" value="SbcC_Walker_B"/>
    <property type="match status" value="1"/>
</dbReference>